<proteinExistence type="predicted"/>
<name>A0A0W1AJY3_9GAMM</name>
<accession>A0A0W1AJY3</accession>
<keyword evidence="4" id="KW-1185">Reference proteome</keyword>
<keyword evidence="1" id="KW-0732">Signal</keyword>
<evidence type="ECO:0000313" key="3">
    <source>
        <dbReference type="EMBL" id="KTD81604.1"/>
    </source>
</evidence>
<dbReference type="RefSeq" id="WP_058492220.1">
    <property type="nucleotide sequence ID" value="NZ_CBCRUR010000005.1"/>
</dbReference>
<dbReference type="Gene3D" id="2.60.40.10">
    <property type="entry name" value="Immunoglobulins"/>
    <property type="match status" value="1"/>
</dbReference>
<sequence>MHKLQGFNFRLVISTFFLFFFLCFVSSAQAGIPVWTFSPLTATDLTVSRGSTEQVVYTVHNQSTSSKRLFMKNIPGITQTQPCQLPAKGTCTLTLIINGSALQGDVLGGPILCQQGNSLMCYRPSEGAQLRIRLTDQPPVIRYSVLSVAGANGAITPAGPLLVNEGSSLAFTATPNANFGVDQWFLDGNVVQNGGVSYQLNNIQANHTVEVTFNQTTLSPLTQDLVLSINSTPPTSDPALVGNPRIIRIQNTGTVDAQNVQVSPTAFPAGTSITSNTCTGTLNAGATCDVTITPGGTASSNVSATACNTAPGSVAVPTIVTISADNAAPVDINVSILGYGCIYEGGYLFAVDDTTPNTGSIGGKVAALTDEVPDYQWATVFDNTAANSLLDGLTNTNALTAPIGQYPAAQICFNKIDQGLTDWFLPAICELGRFVGINTNAGCGNARPNLYSTLHVKGLGNFAGVIYWSSSEYVLIPATSAWAQFFGFGDQFFNSKAISSRVRCIRTFTP</sequence>
<dbReference type="EMBL" id="LNZC01000003">
    <property type="protein sequence ID" value="KTD81604.1"/>
    <property type="molecule type" value="Genomic_DNA"/>
</dbReference>
<comment type="caution">
    <text evidence="3">The sequence shown here is derived from an EMBL/GenBank/DDBJ whole genome shotgun (WGS) entry which is preliminary data.</text>
</comment>
<evidence type="ECO:0000313" key="4">
    <source>
        <dbReference type="Proteomes" id="UP000054662"/>
    </source>
</evidence>
<dbReference type="PATRIC" id="fig|45076.6.peg.427"/>
<evidence type="ECO:0000259" key="2">
    <source>
        <dbReference type="Pfam" id="PF18998"/>
    </source>
</evidence>
<dbReference type="AlphaFoldDB" id="A0A0W1AJY3"/>
<dbReference type="InterPro" id="IPR013783">
    <property type="entry name" value="Ig-like_fold"/>
</dbReference>
<dbReference type="Proteomes" id="UP000054662">
    <property type="component" value="Unassembled WGS sequence"/>
</dbReference>
<dbReference type="Pfam" id="PF18998">
    <property type="entry name" value="Flg_new_2"/>
    <property type="match status" value="1"/>
</dbReference>
<gene>
    <name evidence="3" type="ORF">Lwor_0386</name>
</gene>
<feature type="chain" id="PRO_5006919868" description="Bacterial repeat domain-containing protein" evidence="1">
    <location>
        <begin position="31"/>
        <end position="510"/>
    </location>
</feature>
<dbReference type="InterPro" id="IPR044060">
    <property type="entry name" value="Bacterial_rp_domain"/>
</dbReference>
<feature type="signal peptide" evidence="1">
    <location>
        <begin position="1"/>
        <end position="30"/>
    </location>
</feature>
<dbReference type="STRING" id="45076.Lwor_0386"/>
<evidence type="ECO:0000256" key="1">
    <source>
        <dbReference type="SAM" id="SignalP"/>
    </source>
</evidence>
<feature type="domain" description="Bacterial repeat" evidence="2">
    <location>
        <begin position="143"/>
        <end position="215"/>
    </location>
</feature>
<organism evidence="3 4">
    <name type="scientific">Legionella worsleiensis</name>
    <dbReference type="NCBI Taxonomy" id="45076"/>
    <lineage>
        <taxon>Bacteria</taxon>
        <taxon>Pseudomonadati</taxon>
        <taxon>Pseudomonadota</taxon>
        <taxon>Gammaproteobacteria</taxon>
        <taxon>Legionellales</taxon>
        <taxon>Legionellaceae</taxon>
        <taxon>Legionella</taxon>
    </lineage>
</organism>
<reference evidence="3 4" key="1">
    <citation type="submission" date="2015-11" db="EMBL/GenBank/DDBJ databases">
        <title>Genomic analysis of 38 Legionella species identifies large and diverse effector repertoires.</title>
        <authorList>
            <person name="Burstein D."/>
            <person name="Amaro F."/>
            <person name="Zusman T."/>
            <person name="Lifshitz Z."/>
            <person name="Cohen O."/>
            <person name="Gilbert J.A."/>
            <person name="Pupko T."/>
            <person name="Shuman H.A."/>
            <person name="Segal G."/>
        </authorList>
    </citation>
    <scope>NUCLEOTIDE SEQUENCE [LARGE SCALE GENOMIC DNA]</scope>
    <source>
        <strain evidence="3 4">ATCC 49508</strain>
    </source>
</reference>
<protein>
    <recommendedName>
        <fullName evidence="2">Bacterial repeat domain-containing protein</fullName>
    </recommendedName>
</protein>